<feature type="domain" description="Beta-ketoacyl-[acyl-carrier-protein] synthase III C-terminal" evidence="5">
    <location>
        <begin position="314"/>
        <end position="402"/>
    </location>
</feature>
<dbReference type="GO" id="GO:0044550">
    <property type="term" value="P:secondary metabolite biosynthetic process"/>
    <property type="evidence" value="ECO:0007669"/>
    <property type="project" value="TreeGrafter"/>
</dbReference>
<feature type="active site" evidence="3">
    <location>
        <position position="360"/>
    </location>
</feature>
<dbReference type="EMBL" id="HE663493">
    <property type="protein sequence ID" value="CCG07978.1"/>
    <property type="molecule type" value="Genomic_DNA"/>
</dbReference>
<feature type="compositionally biased region" description="Basic residues" evidence="4">
    <location>
        <begin position="30"/>
        <end position="41"/>
    </location>
</feature>
<dbReference type="GO" id="GO:0004315">
    <property type="term" value="F:3-oxoacyl-[acyl-carrier-protein] synthase activity"/>
    <property type="evidence" value="ECO:0007669"/>
    <property type="project" value="InterPro"/>
</dbReference>
<keyword evidence="8" id="KW-1185">Reference proteome</keyword>
<dbReference type="PATRIC" id="fig|1150469.3.peg.1527"/>
<dbReference type="PANTHER" id="PTHR34069:SF2">
    <property type="entry name" value="BETA-KETOACYL-[ACYL-CARRIER-PROTEIN] SYNTHASE III"/>
    <property type="match status" value="1"/>
</dbReference>
<comment type="similarity">
    <text evidence="3">Belongs to the thiolase-like superfamily. BioZ family.</text>
</comment>
<dbReference type="Proteomes" id="UP000033220">
    <property type="component" value="Chromosome DSM 122"/>
</dbReference>
<evidence type="ECO:0000259" key="6">
    <source>
        <dbReference type="Pfam" id="PF08545"/>
    </source>
</evidence>
<protein>
    <recommendedName>
        <fullName evidence="3">3-oxopimeloyl-[acyl-carrier-protein] synthase</fullName>
        <shortName evidence="3">3-oxopimeloyl-[ACP] synthase</shortName>
        <ecNumber evidence="3">2.3.1.-</ecNumber>
    </recommendedName>
</protein>
<feature type="region of interest" description="Disordered" evidence="4">
    <location>
        <begin position="1"/>
        <end position="80"/>
    </location>
</feature>
<dbReference type="InterPro" id="IPR016039">
    <property type="entry name" value="Thiolase-like"/>
</dbReference>
<dbReference type="NCBIfam" id="NF006829">
    <property type="entry name" value="PRK09352.1"/>
    <property type="match status" value="1"/>
</dbReference>
<feature type="active site" evidence="3">
    <location>
        <position position="190"/>
    </location>
</feature>
<dbReference type="CDD" id="cd00830">
    <property type="entry name" value="KAS_III"/>
    <property type="match status" value="1"/>
</dbReference>
<dbReference type="PANTHER" id="PTHR34069">
    <property type="entry name" value="3-OXOACYL-[ACYL-CARRIER-PROTEIN] SYNTHASE 3"/>
    <property type="match status" value="1"/>
</dbReference>
<dbReference type="KEGG" id="rpm:RSPPHO_01352"/>
<reference evidence="7 8" key="1">
    <citation type="submission" date="2012-02" db="EMBL/GenBank/DDBJ databases">
        <title>Shotgun genome sequence of Phaeospirillum photometricum DSM 122.</title>
        <authorList>
            <person name="Duquesne K."/>
            <person name="Sturgis J."/>
        </authorList>
    </citation>
    <scope>NUCLEOTIDE SEQUENCE [LARGE SCALE GENOMIC DNA]</scope>
    <source>
        <strain evidence="8">DSM122</strain>
    </source>
</reference>
<sequence length="403" mass="43197">MRHPHRLGRPGLHPGLSFRHRPTPAPLFPRARRDHPTARQRHLSDAPLLRDGQRTGSGLRGHRRSRGPHRRGDPMTPGLASRLAGVGHFVPEQRIANAVLEERLGLEPGWIERRTGIQARRWAAPDQSLSDLALPAGQHALTAAGIDPDDVGLVLLATSTPDHLLPPTAPLVAHRLGLRRTGAIDLTGACSGFLYALTLADGFVRTQGRAVLVIAANLLSRRMNPLERASAIVFADAAGAVVLTPDGPPGTGLVGVDLDADGRHYDLITIPAGGSKQPFHPDLDPRDVLMTLRDGQAVFAHAVRMMTHCSRRALAQAGESPATLDRFLPHQANARLFDAVGEQLGLDPRRTARSIVEYGNASAATIPLSLSLSHQERPLHPGERLLLCAAGAGMMGGAVVWRV</sequence>
<dbReference type="Pfam" id="PF08545">
    <property type="entry name" value="ACP_syn_III"/>
    <property type="match status" value="1"/>
</dbReference>
<comment type="pathway">
    <text evidence="3">Cofactor biosynthesis; biotin biosynthesis.</text>
</comment>
<dbReference type="Pfam" id="PF08541">
    <property type="entry name" value="ACP_syn_III_C"/>
    <property type="match status" value="1"/>
</dbReference>
<dbReference type="HAMAP" id="MF_02249">
    <property type="entry name" value="BioZ"/>
    <property type="match status" value="1"/>
</dbReference>
<name>H6SJ13_PARPM</name>
<feature type="region of interest" description="ACP-binding" evidence="3">
    <location>
        <begin position="331"/>
        <end position="335"/>
    </location>
</feature>
<evidence type="ECO:0000313" key="7">
    <source>
        <dbReference type="EMBL" id="CCG07978.1"/>
    </source>
</evidence>
<feature type="compositionally biased region" description="Basic residues" evidence="4">
    <location>
        <begin position="60"/>
        <end position="69"/>
    </location>
</feature>
<proteinExistence type="inferred from homology"/>
<evidence type="ECO:0000313" key="8">
    <source>
        <dbReference type="Proteomes" id="UP000033220"/>
    </source>
</evidence>
<keyword evidence="3" id="KW-0093">Biotin biosynthesis</keyword>
<feature type="active site" evidence="3">
    <location>
        <position position="330"/>
    </location>
</feature>
<dbReference type="GO" id="GO:0009102">
    <property type="term" value="P:biotin biosynthetic process"/>
    <property type="evidence" value="ECO:0007669"/>
    <property type="project" value="UniProtKB-UniRule"/>
</dbReference>
<comment type="catalytic activity">
    <reaction evidence="3">
        <text>glutaryl-CoA + malonyl-[ACP] + H(+) = 3-oxo-6-carboxyhexanoyl-[ACP] + CO2 + CoA</text>
        <dbReference type="Rhea" id="RHEA:67904"/>
        <dbReference type="Rhea" id="RHEA-COMP:9623"/>
        <dbReference type="Rhea" id="RHEA-COMP:17387"/>
        <dbReference type="ChEBI" id="CHEBI:15378"/>
        <dbReference type="ChEBI" id="CHEBI:16526"/>
        <dbReference type="ChEBI" id="CHEBI:57287"/>
        <dbReference type="ChEBI" id="CHEBI:57378"/>
        <dbReference type="ChEBI" id="CHEBI:78449"/>
        <dbReference type="ChEBI" id="CHEBI:176519"/>
    </reaction>
</comment>
<dbReference type="Gene3D" id="3.40.47.10">
    <property type="match status" value="1"/>
</dbReference>
<dbReference type="UniPathway" id="UPA00078"/>
<accession>H6SJ13</accession>
<dbReference type="HOGENOM" id="CLU_039592_4_2_5"/>
<keyword evidence="1 3" id="KW-0808">Transferase</keyword>
<dbReference type="GO" id="GO:0006633">
    <property type="term" value="P:fatty acid biosynthetic process"/>
    <property type="evidence" value="ECO:0007669"/>
    <property type="project" value="InterPro"/>
</dbReference>
<dbReference type="STRING" id="1150469.RSPPHO_01352"/>
<comment type="function">
    <text evidence="3">Involved in the formation of the biotin precursor pimeloyl-ACP. Catalyzes the condensation of glutaryl-CoA, an intermediate in lysine degradation, with malonyl-ACP to produce 3-oxopimeloyl-ACP.</text>
</comment>
<dbReference type="SUPFAM" id="SSF53901">
    <property type="entry name" value="Thiolase-like"/>
    <property type="match status" value="1"/>
</dbReference>
<organism evidence="7 8">
    <name type="scientific">Pararhodospirillum photometricum DSM 122</name>
    <dbReference type="NCBI Taxonomy" id="1150469"/>
    <lineage>
        <taxon>Bacteria</taxon>
        <taxon>Pseudomonadati</taxon>
        <taxon>Pseudomonadota</taxon>
        <taxon>Alphaproteobacteria</taxon>
        <taxon>Rhodospirillales</taxon>
        <taxon>Rhodospirillaceae</taxon>
        <taxon>Pararhodospirillum</taxon>
    </lineage>
</organism>
<dbReference type="InterPro" id="IPR013747">
    <property type="entry name" value="ACP_syn_III_C"/>
</dbReference>
<dbReference type="eggNOG" id="COG0332">
    <property type="taxonomic scope" value="Bacteria"/>
</dbReference>
<gene>
    <name evidence="7" type="primary">fabH2</name>
    <name evidence="3" type="synonym">bioZ</name>
    <name evidence="7" type="ORF">RSPPHO_01352</name>
</gene>
<dbReference type="NCBIfam" id="NF004623">
    <property type="entry name" value="PRK05963.1"/>
    <property type="match status" value="1"/>
</dbReference>
<keyword evidence="2 3" id="KW-0012">Acyltransferase</keyword>
<dbReference type="AlphaFoldDB" id="H6SJ13"/>
<dbReference type="InterPro" id="IPR046403">
    <property type="entry name" value="BioZ"/>
</dbReference>
<evidence type="ECO:0000256" key="2">
    <source>
        <dbReference type="ARBA" id="ARBA00023315"/>
    </source>
</evidence>
<dbReference type="InterPro" id="IPR013751">
    <property type="entry name" value="ACP_syn_III_N"/>
</dbReference>
<dbReference type="EC" id="2.3.1.-" evidence="3"/>
<evidence type="ECO:0000259" key="5">
    <source>
        <dbReference type="Pfam" id="PF08541"/>
    </source>
</evidence>
<evidence type="ECO:0000256" key="4">
    <source>
        <dbReference type="SAM" id="MobiDB-lite"/>
    </source>
</evidence>
<comment type="catalytic activity">
    <reaction evidence="3">
        <text>malonyl-[ACP] + an acyl-CoA + H(+) = a 3-oxoacyl-[ACP] + CO2 + CoA</text>
        <dbReference type="Rhea" id="RHEA:44448"/>
        <dbReference type="Rhea" id="RHEA-COMP:9623"/>
        <dbReference type="Rhea" id="RHEA-COMP:9916"/>
        <dbReference type="ChEBI" id="CHEBI:15378"/>
        <dbReference type="ChEBI" id="CHEBI:16526"/>
        <dbReference type="ChEBI" id="CHEBI:57287"/>
        <dbReference type="ChEBI" id="CHEBI:58342"/>
        <dbReference type="ChEBI" id="CHEBI:78449"/>
        <dbReference type="ChEBI" id="CHEBI:78776"/>
    </reaction>
</comment>
<evidence type="ECO:0000256" key="3">
    <source>
        <dbReference type="HAMAP-Rule" id="MF_02249"/>
    </source>
</evidence>
<evidence type="ECO:0000256" key="1">
    <source>
        <dbReference type="ARBA" id="ARBA00022679"/>
    </source>
</evidence>
<feature type="domain" description="Beta-ketoacyl-[acyl-carrier-protein] synthase III N-terminal" evidence="6">
    <location>
        <begin position="184"/>
        <end position="262"/>
    </location>
</feature>